<keyword evidence="3" id="KW-1185">Reference proteome</keyword>
<dbReference type="EMBL" id="JANBVN010000017">
    <property type="protein sequence ID" value="KAJ9161943.1"/>
    <property type="molecule type" value="Genomic_DNA"/>
</dbReference>
<evidence type="ECO:0000256" key="1">
    <source>
        <dbReference type="SAM" id="MobiDB-lite"/>
    </source>
</evidence>
<dbReference type="AlphaFoldDB" id="A0AA38S6T1"/>
<feature type="compositionally biased region" description="Low complexity" evidence="1">
    <location>
        <begin position="318"/>
        <end position="332"/>
    </location>
</feature>
<sequence>MRRPMSLSAYSAGPAIGMGYEDSLRRNQSQSYRVLKSQPPEPIAPRFIERGSAADANIFPAPLSISTRPPEPAAFLTMDFEIARASSTFSDALSRGNVEGQKLTDVVAASDVERVLGHHRQIHEEQQRRDPSYLPPIFGKETENRVIQALGFSPEEMARYSLDRQDYLTFTTKEGQHRPYPVRMGLAKQDSIYFVVLTLNLAVRALQPPTPSPNPRDMTYSYQPMPQPYSHPTPVSATFDPRHQRPSEAGYGSRRSSLQQPGAQGQMISGLSPGYAAPFAASPNRQDYPGQTSYQAPRSDLAPTTTATSRPPQMQGYQLPPIISQQQQQQQQQPPPPPTGSQSSDQSQQGRDDRRRVGIGGLIEQPDPSNRPRS</sequence>
<organism evidence="2 3">
    <name type="scientific">Coniochaeta hoffmannii</name>
    <dbReference type="NCBI Taxonomy" id="91930"/>
    <lineage>
        <taxon>Eukaryota</taxon>
        <taxon>Fungi</taxon>
        <taxon>Dikarya</taxon>
        <taxon>Ascomycota</taxon>
        <taxon>Pezizomycotina</taxon>
        <taxon>Sordariomycetes</taxon>
        <taxon>Sordariomycetidae</taxon>
        <taxon>Coniochaetales</taxon>
        <taxon>Coniochaetaceae</taxon>
        <taxon>Coniochaeta</taxon>
    </lineage>
</organism>
<feature type="region of interest" description="Disordered" evidence="1">
    <location>
        <begin position="206"/>
        <end position="374"/>
    </location>
</feature>
<feature type="compositionally biased region" description="Polar residues" evidence="1">
    <location>
        <begin position="254"/>
        <end position="269"/>
    </location>
</feature>
<proteinExistence type="predicted"/>
<accession>A0AA38S6T1</accession>
<evidence type="ECO:0000313" key="2">
    <source>
        <dbReference type="EMBL" id="KAJ9161943.1"/>
    </source>
</evidence>
<feature type="compositionally biased region" description="Polar residues" evidence="1">
    <location>
        <begin position="283"/>
        <end position="316"/>
    </location>
</feature>
<feature type="compositionally biased region" description="Low complexity" evidence="1">
    <location>
        <begin position="340"/>
        <end position="349"/>
    </location>
</feature>
<protein>
    <submittedName>
        <fullName evidence="2">Transcription activator of gluconeogenesis ERT1</fullName>
    </submittedName>
</protein>
<gene>
    <name evidence="2" type="ORF">NKR19_g1828</name>
</gene>
<reference evidence="2" key="1">
    <citation type="submission" date="2022-07" db="EMBL/GenBank/DDBJ databases">
        <title>Fungi with potential for degradation of polypropylene.</title>
        <authorList>
            <person name="Gostincar C."/>
        </authorList>
    </citation>
    <scope>NUCLEOTIDE SEQUENCE</scope>
    <source>
        <strain evidence="2">EXF-13287</strain>
    </source>
</reference>
<evidence type="ECO:0000313" key="3">
    <source>
        <dbReference type="Proteomes" id="UP001174691"/>
    </source>
</evidence>
<dbReference type="Proteomes" id="UP001174691">
    <property type="component" value="Unassembled WGS sequence"/>
</dbReference>
<name>A0AA38S6T1_9PEZI</name>
<comment type="caution">
    <text evidence="2">The sequence shown here is derived from an EMBL/GenBank/DDBJ whole genome shotgun (WGS) entry which is preliminary data.</text>
</comment>